<dbReference type="InterPro" id="IPR016039">
    <property type="entry name" value="Thiolase-like"/>
</dbReference>
<protein>
    <submittedName>
        <fullName evidence="3">Acetyl-CoA acetyltransferase</fullName>
    </submittedName>
</protein>
<comment type="caution">
    <text evidence="3">The sequence shown here is derived from an EMBL/GenBank/DDBJ whole genome shotgun (WGS) entry which is preliminary data.</text>
</comment>
<dbReference type="EMBL" id="BMYV01000002">
    <property type="protein sequence ID" value="GGX70300.1"/>
    <property type="molecule type" value="Genomic_DNA"/>
</dbReference>
<dbReference type="InterPro" id="IPR002155">
    <property type="entry name" value="Thiolase"/>
</dbReference>
<organism evidence="3 4">
    <name type="scientific">Litorimonas cladophorae</name>
    <dbReference type="NCBI Taxonomy" id="1220491"/>
    <lineage>
        <taxon>Bacteria</taxon>
        <taxon>Pseudomonadati</taxon>
        <taxon>Pseudomonadota</taxon>
        <taxon>Alphaproteobacteria</taxon>
        <taxon>Maricaulales</taxon>
        <taxon>Robiginitomaculaceae</taxon>
    </lineage>
</organism>
<dbReference type="NCBIfam" id="NF004936">
    <property type="entry name" value="PRK06289.1"/>
    <property type="match status" value="1"/>
</dbReference>
<dbReference type="GO" id="GO:0003988">
    <property type="term" value="F:acetyl-CoA C-acyltransferase activity"/>
    <property type="evidence" value="ECO:0007669"/>
    <property type="project" value="UniProtKB-ARBA"/>
</dbReference>
<dbReference type="SUPFAM" id="SSF53901">
    <property type="entry name" value="Thiolase-like"/>
    <property type="match status" value="2"/>
</dbReference>
<evidence type="ECO:0000259" key="2">
    <source>
        <dbReference type="Pfam" id="PF22691"/>
    </source>
</evidence>
<dbReference type="CDD" id="cd00829">
    <property type="entry name" value="SCP-x_thiolase"/>
    <property type="match status" value="1"/>
</dbReference>
<dbReference type="Pfam" id="PF22691">
    <property type="entry name" value="Thiolase_C_1"/>
    <property type="match status" value="1"/>
</dbReference>
<keyword evidence="4" id="KW-1185">Reference proteome</keyword>
<sequence length="409" mass="43990">MGKKIYILGGAQTDFSENWSRSNKSLFDLFSSAVLSGLDDADLEPKDIEVGHVGNFVAELFTGQGMLGGYFGHVHPDFSGLPSSRHEGACASGSLAILAAMRDIESGHYKTACVVGVELMRNVPGAIAAKNLGAAAWVGREALGAKYLWPAMFSDLCDIYEDRFGLNYKHLSAISKINFANGKNNPNSQTRKWDFTEKSFSQDDEANPVIEGWMRRQDCGQVTDGAAVVILASEERAAKYAKDRGLRLDNIPFIKGWGHTTAPMLMQTKMQESADGGYVFPWTRKAITDAYKRAGLPGPEALDAIETHDCFSITEYMAIEHFGLTAPGEAWKAIEAERISMSGDIPINPSGGLIGLGHPVGATGVRMMLDAARQTSGRAGDMQVENAKTVGTFNVGGSGTTNVSFMIGV</sequence>
<dbReference type="PIRSF" id="PIRSF000429">
    <property type="entry name" value="Ac-CoA_Ac_transf"/>
    <property type="match status" value="1"/>
</dbReference>
<evidence type="ECO:0000259" key="1">
    <source>
        <dbReference type="Pfam" id="PF00108"/>
    </source>
</evidence>
<dbReference type="InterPro" id="IPR020616">
    <property type="entry name" value="Thiolase_N"/>
</dbReference>
<dbReference type="AlphaFoldDB" id="A0A918KR41"/>
<proteinExistence type="predicted"/>
<accession>A0A918KR41</accession>
<dbReference type="PANTHER" id="PTHR42870">
    <property type="entry name" value="ACETYL-COA C-ACETYLTRANSFERASE"/>
    <property type="match status" value="1"/>
</dbReference>
<feature type="domain" description="Thiolase N-terminal" evidence="1">
    <location>
        <begin position="5"/>
        <end position="132"/>
    </location>
</feature>
<dbReference type="Gene3D" id="3.40.47.10">
    <property type="match status" value="1"/>
</dbReference>
<dbReference type="Pfam" id="PF00108">
    <property type="entry name" value="Thiolase_N"/>
    <property type="match status" value="1"/>
</dbReference>
<dbReference type="Proteomes" id="UP000600865">
    <property type="component" value="Unassembled WGS sequence"/>
</dbReference>
<dbReference type="InterPro" id="IPR055140">
    <property type="entry name" value="Thiolase_C_2"/>
</dbReference>
<evidence type="ECO:0000313" key="4">
    <source>
        <dbReference type="Proteomes" id="UP000600865"/>
    </source>
</evidence>
<dbReference type="RefSeq" id="WP_189585254.1">
    <property type="nucleotide sequence ID" value="NZ_BMYV01000002.1"/>
</dbReference>
<dbReference type="PANTHER" id="PTHR42870:SF1">
    <property type="entry name" value="NON-SPECIFIC LIPID-TRANSFER PROTEIN-LIKE 2"/>
    <property type="match status" value="1"/>
</dbReference>
<reference evidence="3 4" key="1">
    <citation type="journal article" date="2014" name="Int. J. Syst. Evol. Microbiol.">
        <title>Complete genome sequence of Corynebacterium casei LMG S-19264T (=DSM 44701T), isolated from a smear-ripened cheese.</title>
        <authorList>
            <consortium name="US DOE Joint Genome Institute (JGI-PGF)"/>
            <person name="Walter F."/>
            <person name="Albersmeier A."/>
            <person name="Kalinowski J."/>
            <person name="Ruckert C."/>
        </authorList>
    </citation>
    <scope>NUCLEOTIDE SEQUENCE [LARGE SCALE GENOMIC DNA]</scope>
    <source>
        <strain evidence="3 4">KCTC 23968</strain>
    </source>
</reference>
<feature type="domain" description="Thiolase C-terminal" evidence="2">
    <location>
        <begin position="282"/>
        <end position="405"/>
    </location>
</feature>
<gene>
    <name evidence="3" type="ORF">GCM10011309_20480</name>
</gene>
<evidence type="ECO:0000313" key="3">
    <source>
        <dbReference type="EMBL" id="GGX70300.1"/>
    </source>
</evidence>
<name>A0A918KR41_9PROT</name>